<sequence length="283" mass="31641">MKMTTIEWTKKTWNPLIGCKIVSAGCTNCYAQKMAHRLAGMRNRPEYKGLTERKPGKPAVWSGVIRRNSPKVFRAPVGDKRGSVYFVNSMSDLFYEEANEHDVLDIINIMNSLPHHIFQVLTKRPGYAADFIAKHNVRLGDHVWIGTSVENAKVTGRVDDLRRIPARTRFLSIEPLIGSVGPLDLDSIHWVIAGGESGIGARPCSIDWVRDIRDQCIRRGAPFFFKQWGKVENNPEGVDDGYGKGGAMLDGILWRQFPSTGHPLDMQSDPPHGMVVHEGRIAA</sequence>
<accession>A0A160JDL8</accession>
<reference evidence="1 2" key="1">
    <citation type="journal article" date="2013" name="Int. J. Syst. Evol. Microbiol.">
        <title>Azospirillum humicireducens sp. nov., a nitrogen-fixing bacterium isolated from a microbial fuel cell.</title>
        <authorList>
            <person name="Zhou S."/>
            <person name="Han L."/>
            <person name="Wang Y."/>
            <person name="Yang G."/>
            <person name="Zhuang L."/>
            <person name="Hu P."/>
        </authorList>
    </citation>
    <scope>NUCLEOTIDE SEQUENCE [LARGE SCALE GENOMIC DNA]</scope>
    <source>
        <strain evidence="1 2">SgZ-5</strain>
    </source>
</reference>
<dbReference type="AlphaFoldDB" id="A0A160JDL8"/>
<evidence type="ECO:0000313" key="1">
    <source>
        <dbReference type="EMBL" id="ANC90833.1"/>
    </source>
</evidence>
<proteinExistence type="predicted"/>
<dbReference type="InterPro" id="IPR011101">
    <property type="entry name" value="DUF5131"/>
</dbReference>
<dbReference type="Proteomes" id="UP000077405">
    <property type="component" value="Chromosome"/>
</dbReference>
<evidence type="ECO:0000313" key="2">
    <source>
        <dbReference type="Proteomes" id="UP000077405"/>
    </source>
</evidence>
<dbReference type="Pfam" id="PF07505">
    <property type="entry name" value="DUF5131"/>
    <property type="match status" value="1"/>
</dbReference>
<name>A0A160JDL8_9PROT</name>
<gene>
    <name evidence="1" type="ORF">A6A40_02340</name>
</gene>
<keyword evidence="2" id="KW-1185">Reference proteome</keyword>
<dbReference type="STRING" id="1226968.A6A40_02340"/>
<dbReference type="EMBL" id="CP015285">
    <property type="protein sequence ID" value="ANC90833.1"/>
    <property type="molecule type" value="Genomic_DNA"/>
</dbReference>
<dbReference type="KEGG" id="ahu:A6A40_02340"/>
<organism evidence="1 2">
    <name type="scientific">Azospirillum humicireducens</name>
    <dbReference type="NCBI Taxonomy" id="1226968"/>
    <lineage>
        <taxon>Bacteria</taxon>
        <taxon>Pseudomonadati</taxon>
        <taxon>Pseudomonadota</taxon>
        <taxon>Alphaproteobacteria</taxon>
        <taxon>Rhodospirillales</taxon>
        <taxon>Azospirillaceae</taxon>
        <taxon>Azospirillum</taxon>
    </lineage>
</organism>
<protein>
    <submittedName>
        <fullName evidence="1">Phage Gp37/Gp68 family protein</fullName>
    </submittedName>
</protein>